<dbReference type="NCBIfam" id="NF006118">
    <property type="entry name" value="PRK08264.1-4"/>
    <property type="match status" value="1"/>
</dbReference>
<organism evidence="4 5">
    <name type="scientific">Deinococcus roseus</name>
    <dbReference type="NCBI Taxonomy" id="392414"/>
    <lineage>
        <taxon>Bacteria</taxon>
        <taxon>Thermotogati</taxon>
        <taxon>Deinococcota</taxon>
        <taxon>Deinococci</taxon>
        <taxon>Deinococcales</taxon>
        <taxon>Deinococcaceae</taxon>
        <taxon>Deinococcus</taxon>
    </lineage>
</organism>
<dbReference type="Pfam" id="PF00106">
    <property type="entry name" value="adh_short"/>
    <property type="match status" value="1"/>
</dbReference>
<dbReference type="PANTHER" id="PTHR44169:SF6">
    <property type="entry name" value="NADPH-DEPENDENT 1-ACYLDIHYDROXYACETONE PHOSPHATE REDUCTASE"/>
    <property type="match status" value="1"/>
</dbReference>
<dbReference type="EMBL" id="BMOD01000033">
    <property type="protein sequence ID" value="GGJ55543.1"/>
    <property type="molecule type" value="Genomic_DNA"/>
</dbReference>
<evidence type="ECO:0000256" key="1">
    <source>
        <dbReference type="ARBA" id="ARBA00006484"/>
    </source>
</evidence>
<comment type="similarity">
    <text evidence="1 3">Belongs to the short-chain dehydrogenases/reductases (SDR) family.</text>
</comment>
<accession>A0ABQ2DEU3</accession>
<dbReference type="SUPFAM" id="SSF51735">
    <property type="entry name" value="NAD(P)-binding Rossmann-fold domains"/>
    <property type="match status" value="1"/>
</dbReference>
<keyword evidence="2" id="KW-0560">Oxidoreductase</keyword>
<reference evidence="5" key="1">
    <citation type="journal article" date="2019" name="Int. J. Syst. Evol. Microbiol.">
        <title>The Global Catalogue of Microorganisms (GCM) 10K type strain sequencing project: providing services to taxonomists for standard genome sequencing and annotation.</title>
        <authorList>
            <consortium name="The Broad Institute Genomics Platform"/>
            <consortium name="The Broad Institute Genome Sequencing Center for Infectious Disease"/>
            <person name="Wu L."/>
            <person name="Ma J."/>
        </authorList>
    </citation>
    <scope>NUCLEOTIDE SEQUENCE [LARGE SCALE GENOMIC DNA]</scope>
    <source>
        <strain evidence="5">JCM 14370</strain>
    </source>
</reference>
<dbReference type="PRINTS" id="PR00081">
    <property type="entry name" value="GDHRDH"/>
</dbReference>
<name>A0ABQ2DEU3_9DEIO</name>
<protein>
    <submittedName>
        <fullName evidence="4">Short-chain dehydrogenase</fullName>
    </submittedName>
</protein>
<sequence>MKIQNSVALVTGANRGIGRALVQELLASGAKRVYATARDIRTLKDLLETDGDRVKAVQLDITDRHQVAQVACNLRDVNLLINNAGVLSGVGVLNGPVEHMVQEMDTNHLGTLNMVRHFAGVIEENGGGAVVNLLTIIALASMPGFGAYSASKAAAWSMTQSIRAELKARNIEVYGVFPGAVDTDMIKDVQMPKTSPDEVAKAILAGVEAGTEDIFPDPMSQQLYEQWRRDHKAVERLLGAM</sequence>
<evidence type="ECO:0000256" key="2">
    <source>
        <dbReference type="ARBA" id="ARBA00023002"/>
    </source>
</evidence>
<evidence type="ECO:0000313" key="4">
    <source>
        <dbReference type="EMBL" id="GGJ55543.1"/>
    </source>
</evidence>
<dbReference type="RefSeq" id="WP_189007981.1">
    <property type="nucleotide sequence ID" value="NZ_BMOD01000033.1"/>
</dbReference>
<evidence type="ECO:0000256" key="3">
    <source>
        <dbReference type="RuleBase" id="RU000363"/>
    </source>
</evidence>
<evidence type="ECO:0000313" key="5">
    <source>
        <dbReference type="Proteomes" id="UP000632222"/>
    </source>
</evidence>
<dbReference type="InterPro" id="IPR002347">
    <property type="entry name" value="SDR_fam"/>
</dbReference>
<dbReference type="Gene3D" id="3.40.50.720">
    <property type="entry name" value="NAD(P)-binding Rossmann-like Domain"/>
    <property type="match status" value="1"/>
</dbReference>
<keyword evidence="5" id="KW-1185">Reference proteome</keyword>
<dbReference type="InterPro" id="IPR036291">
    <property type="entry name" value="NAD(P)-bd_dom_sf"/>
</dbReference>
<dbReference type="PRINTS" id="PR00080">
    <property type="entry name" value="SDRFAMILY"/>
</dbReference>
<gene>
    <name evidence="4" type="ORF">GCM10008938_47150</name>
</gene>
<dbReference type="PANTHER" id="PTHR44169">
    <property type="entry name" value="NADPH-DEPENDENT 1-ACYLDIHYDROXYACETONE PHOSPHATE REDUCTASE"/>
    <property type="match status" value="1"/>
</dbReference>
<proteinExistence type="inferred from homology"/>
<comment type="caution">
    <text evidence="4">The sequence shown here is derived from an EMBL/GenBank/DDBJ whole genome shotgun (WGS) entry which is preliminary data.</text>
</comment>
<dbReference type="Proteomes" id="UP000632222">
    <property type="component" value="Unassembled WGS sequence"/>
</dbReference>